<protein>
    <submittedName>
        <fullName evidence="2">Uncharacterized protein</fullName>
    </submittedName>
</protein>
<name>A0A453A6U9_AEGTS</name>
<dbReference type="Gramene" id="AET2Gv20007700.11">
    <property type="protein sequence ID" value="AET2Gv20007700.11"/>
    <property type="gene ID" value="AET2Gv20007700"/>
</dbReference>
<reference evidence="2" key="3">
    <citation type="journal article" date="2017" name="Nature">
        <title>Genome sequence of the progenitor of the wheat D genome Aegilops tauschii.</title>
        <authorList>
            <person name="Luo M.C."/>
            <person name="Gu Y.Q."/>
            <person name="Puiu D."/>
            <person name="Wang H."/>
            <person name="Twardziok S.O."/>
            <person name="Deal K.R."/>
            <person name="Huo N."/>
            <person name="Zhu T."/>
            <person name="Wang L."/>
            <person name="Wang Y."/>
            <person name="McGuire P.E."/>
            <person name="Liu S."/>
            <person name="Long H."/>
            <person name="Ramasamy R.K."/>
            <person name="Rodriguez J.C."/>
            <person name="Van S.L."/>
            <person name="Yuan L."/>
            <person name="Wang Z."/>
            <person name="Xia Z."/>
            <person name="Xiao L."/>
            <person name="Anderson O.D."/>
            <person name="Ouyang S."/>
            <person name="Liang Y."/>
            <person name="Zimin A.V."/>
            <person name="Pertea G."/>
            <person name="Qi P."/>
            <person name="Bennetzen J.L."/>
            <person name="Dai X."/>
            <person name="Dawson M.W."/>
            <person name="Muller H.G."/>
            <person name="Kugler K."/>
            <person name="Rivarola-Duarte L."/>
            <person name="Spannagl M."/>
            <person name="Mayer K.F.X."/>
            <person name="Lu F.H."/>
            <person name="Bevan M.W."/>
            <person name="Leroy P."/>
            <person name="Li P."/>
            <person name="You F.M."/>
            <person name="Sun Q."/>
            <person name="Liu Z."/>
            <person name="Lyons E."/>
            <person name="Wicker T."/>
            <person name="Salzberg S.L."/>
            <person name="Devos K.M."/>
            <person name="Dvorak J."/>
        </authorList>
    </citation>
    <scope>NUCLEOTIDE SEQUENCE [LARGE SCALE GENOMIC DNA]</scope>
    <source>
        <strain evidence="2">cv. AL8/78</strain>
    </source>
</reference>
<evidence type="ECO:0000313" key="2">
    <source>
        <dbReference type="EnsemblPlants" id="AET2Gv20007700.11"/>
    </source>
</evidence>
<feature type="transmembrane region" description="Helical" evidence="1">
    <location>
        <begin position="65"/>
        <end position="88"/>
    </location>
</feature>
<keyword evidence="1" id="KW-0472">Membrane</keyword>
<reference evidence="2" key="5">
    <citation type="journal article" date="2021" name="G3 (Bethesda)">
        <title>Aegilops tauschii genome assembly Aet v5.0 features greater sequence contiguity and improved annotation.</title>
        <authorList>
            <person name="Wang L."/>
            <person name="Zhu T."/>
            <person name="Rodriguez J.C."/>
            <person name="Deal K.R."/>
            <person name="Dubcovsky J."/>
            <person name="McGuire P.E."/>
            <person name="Lux T."/>
            <person name="Spannagl M."/>
            <person name="Mayer K.F.X."/>
            <person name="Baldrich P."/>
            <person name="Meyers B.C."/>
            <person name="Huo N."/>
            <person name="Gu Y.Q."/>
            <person name="Zhou H."/>
            <person name="Devos K.M."/>
            <person name="Bennetzen J.L."/>
            <person name="Unver T."/>
            <person name="Budak H."/>
            <person name="Gulick P.J."/>
            <person name="Galiba G."/>
            <person name="Kalapos B."/>
            <person name="Nelson D.R."/>
            <person name="Li P."/>
            <person name="You F.M."/>
            <person name="Luo M.C."/>
            <person name="Dvorak J."/>
        </authorList>
    </citation>
    <scope>NUCLEOTIDE SEQUENCE [LARGE SCALE GENOMIC DNA]</scope>
    <source>
        <strain evidence="2">cv. AL8/78</strain>
    </source>
</reference>
<reference evidence="2" key="4">
    <citation type="submission" date="2019-03" db="UniProtKB">
        <authorList>
            <consortium name="EnsemblPlants"/>
        </authorList>
    </citation>
    <scope>IDENTIFICATION</scope>
</reference>
<keyword evidence="3" id="KW-1185">Reference proteome</keyword>
<keyword evidence="1" id="KW-0812">Transmembrane</keyword>
<reference evidence="3" key="1">
    <citation type="journal article" date="2014" name="Science">
        <title>Ancient hybridizations among the ancestral genomes of bread wheat.</title>
        <authorList>
            <consortium name="International Wheat Genome Sequencing Consortium,"/>
            <person name="Marcussen T."/>
            <person name="Sandve S.R."/>
            <person name="Heier L."/>
            <person name="Spannagl M."/>
            <person name="Pfeifer M."/>
            <person name="Jakobsen K.S."/>
            <person name="Wulff B.B."/>
            <person name="Steuernagel B."/>
            <person name="Mayer K.F."/>
            <person name="Olsen O.A."/>
        </authorList>
    </citation>
    <scope>NUCLEOTIDE SEQUENCE [LARGE SCALE GENOMIC DNA]</scope>
    <source>
        <strain evidence="3">cv. AL8/78</strain>
    </source>
</reference>
<evidence type="ECO:0000256" key="1">
    <source>
        <dbReference type="SAM" id="Phobius"/>
    </source>
</evidence>
<organism evidence="2 3">
    <name type="scientific">Aegilops tauschii subsp. strangulata</name>
    <name type="common">Goatgrass</name>
    <dbReference type="NCBI Taxonomy" id="200361"/>
    <lineage>
        <taxon>Eukaryota</taxon>
        <taxon>Viridiplantae</taxon>
        <taxon>Streptophyta</taxon>
        <taxon>Embryophyta</taxon>
        <taxon>Tracheophyta</taxon>
        <taxon>Spermatophyta</taxon>
        <taxon>Magnoliopsida</taxon>
        <taxon>Liliopsida</taxon>
        <taxon>Poales</taxon>
        <taxon>Poaceae</taxon>
        <taxon>BOP clade</taxon>
        <taxon>Pooideae</taxon>
        <taxon>Triticodae</taxon>
        <taxon>Triticeae</taxon>
        <taxon>Triticinae</taxon>
        <taxon>Aegilops</taxon>
    </lineage>
</organism>
<proteinExistence type="predicted"/>
<reference evidence="3" key="2">
    <citation type="journal article" date="2017" name="Nat. Plants">
        <title>The Aegilops tauschii genome reveals multiple impacts of transposons.</title>
        <authorList>
            <person name="Zhao G."/>
            <person name="Zou C."/>
            <person name="Li K."/>
            <person name="Wang K."/>
            <person name="Li T."/>
            <person name="Gao L."/>
            <person name="Zhang X."/>
            <person name="Wang H."/>
            <person name="Yang Z."/>
            <person name="Liu X."/>
            <person name="Jiang W."/>
            <person name="Mao L."/>
            <person name="Kong X."/>
            <person name="Jiao Y."/>
            <person name="Jia J."/>
        </authorList>
    </citation>
    <scope>NUCLEOTIDE SEQUENCE [LARGE SCALE GENOMIC DNA]</scope>
    <source>
        <strain evidence="3">cv. AL8/78</strain>
    </source>
</reference>
<accession>A0A453A6U9</accession>
<dbReference type="EnsemblPlants" id="AET2Gv20007700.11">
    <property type="protein sequence ID" value="AET2Gv20007700.11"/>
    <property type="gene ID" value="AET2Gv20007700"/>
</dbReference>
<evidence type="ECO:0000313" key="3">
    <source>
        <dbReference type="Proteomes" id="UP000015105"/>
    </source>
</evidence>
<dbReference type="Proteomes" id="UP000015105">
    <property type="component" value="Chromosome 2D"/>
</dbReference>
<dbReference type="AlphaFoldDB" id="A0A453A6U9"/>
<sequence length="107" mass="11791">MGVLLVANLGYAVALFCREISLEAIMVWLIEAVFCCCDSHPRMRLFGGCGFNCSPSLGSSLDAVYLRWSILVHLHTVCVTGWLVLSLATSVSAYRKLFLPCPQNHAR</sequence>
<keyword evidence="1" id="KW-1133">Transmembrane helix</keyword>